<accession>A0A1G4RZJ5</accession>
<feature type="transmembrane region" description="Helical" evidence="9">
    <location>
        <begin position="291"/>
        <end position="310"/>
    </location>
</feature>
<evidence type="ECO:0000256" key="2">
    <source>
        <dbReference type="ARBA" id="ARBA00009749"/>
    </source>
</evidence>
<feature type="domain" description="CBS" evidence="10">
    <location>
        <begin position="128"/>
        <end position="184"/>
    </location>
</feature>
<feature type="transmembrane region" description="Helical" evidence="9">
    <location>
        <begin position="325"/>
        <end position="347"/>
    </location>
</feature>
<name>A0A1G4RZJ5_9HYPH</name>
<dbReference type="GO" id="GO:0008324">
    <property type="term" value="F:monoatomic cation transmembrane transporter activity"/>
    <property type="evidence" value="ECO:0007669"/>
    <property type="project" value="InterPro"/>
</dbReference>
<dbReference type="EMBL" id="FMTP01000002">
    <property type="protein sequence ID" value="SCW62314.1"/>
    <property type="molecule type" value="Genomic_DNA"/>
</dbReference>
<keyword evidence="7 9" id="KW-0472">Membrane</keyword>
<evidence type="ECO:0000256" key="7">
    <source>
        <dbReference type="ARBA" id="ARBA00023136"/>
    </source>
</evidence>
<keyword evidence="8" id="KW-0129">CBS domain</keyword>
<dbReference type="Gene3D" id="3.10.580.10">
    <property type="entry name" value="CBS-domain"/>
    <property type="match status" value="1"/>
</dbReference>
<dbReference type="InterPro" id="IPR046342">
    <property type="entry name" value="CBS_dom_sf"/>
</dbReference>
<evidence type="ECO:0000256" key="3">
    <source>
        <dbReference type="ARBA" id="ARBA00022448"/>
    </source>
</evidence>
<evidence type="ECO:0000256" key="1">
    <source>
        <dbReference type="ARBA" id="ARBA00004141"/>
    </source>
</evidence>
<keyword evidence="6 9" id="KW-1133">Transmembrane helix</keyword>
<evidence type="ECO:0000256" key="8">
    <source>
        <dbReference type="PROSITE-ProRule" id="PRU00703"/>
    </source>
</evidence>
<gene>
    <name evidence="11" type="ORF">SAMN05660859_2057</name>
</gene>
<evidence type="ECO:0000259" key="10">
    <source>
        <dbReference type="PROSITE" id="PS51371"/>
    </source>
</evidence>
<dbReference type="STRING" id="177413.SAMN05660859_2057"/>
<organism evidence="11 12">
    <name type="scientific">Ancylobacter rudongensis</name>
    <dbReference type="NCBI Taxonomy" id="177413"/>
    <lineage>
        <taxon>Bacteria</taxon>
        <taxon>Pseudomonadati</taxon>
        <taxon>Pseudomonadota</taxon>
        <taxon>Alphaproteobacteria</taxon>
        <taxon>Hyphomicrobiales</taxon>
        <taxon>Xanthobacteraceae</taxon>
        <taxon>Ancylobacter</taxon>
    </lineage>
</organism>
<dbReference type="CDD" id="cd02205">
    <property type="entry name" value="CBS_pair_SF"/>
    <property type="match status" value="1"/>
</dbReference>
<dbReference type="InterPro" id="IPR000644">
    <property type="entry name" value="CBS_dom"/>
</dbReference>
<dbReference type="Pfam" id="PF01769">
    <property type="entry name" value="MgtE"/>
    <property type="match status" value="1"/>
</dbReference>
<dbReference type="Gene3D" id="1.10.357.20">
    <property type="entry name" value="SLC41 divalent cation transporters, integral membrane domain"/>
    <property type="match status" value="1"/>
</dbReference>
<dbReference type="InterPro" id="IPR006667">
    <property type="entry name" value="SLC41_membr_dom"/>
</dbReference>
<keyword evidence="4 9" id="KW-0812">Transmembrane</keyword>
<dbReference type="PROSITE" id="PS51371">
    <property type="entry name" value="CBS"/>
    <property type="match status" value="1"/>
</dbReference>
<dbReference type="AlphaFoldDB" id="A0A1G4RZJ5"/>
<keyword evidence="12" id="KW-1185">Reference proteome</keyword>
<dbReference type="InterPro" id="IPR036739">
    <property type="entry name" value="SLC41_membr_dom_sf"/>
</dbReference>
<evidence type="ECO:0000313" key="12">
    <source>
        <dbReference type="Proteomes" id="UP000198889"/>
    </source>
</evidence>
<keyword evidence="3" id="KW-0813">Transport</keyword>
<evidence type="ECO:0000256" key="6">
    <source>
        <dbReference type="ARBA" id="ARBA00022989"/>
    </source>
</evidence>
<protein>
    <submittedName>
        <fullName evidence="11">Magnesium transporter</fullName>
    </submittedName>
</protein>
<comment type="similarity">
    <text evidence="2">Belongs to the SLC41A transporter family.</text>
</comment>
<dbReference type="PANTHER" id="PTHR41394">
    <property type="entry name" value="MAGNESIUM TRANSPORTER MGTE"/>
    <property type="match status" value="1"/>
</dbReference>
<dbReference type="SUPFAM" id="SSF54631">
    <property type="entry name" value="CBS-domain pair"/>
    <property type="match status" value="1"/>
</dbReference>
<evidence type="ECO:0000256" key="9">
    <source>
        <dbReference type="SAM" id="Phobius"/>
    </source>
</evidence>
<keyword evidence="5" id="KW-0460">Magnesium</keyword>
<evidence type="ECO:0000256" key="5">
    <source>
        <dbReference type="ARBA" id="ARBA00022842"/>
    </source>
</evidence>
<dbReference type="SUPFAM" id="SSF161093">
    <property type="entry name" value="MgtE membrane domain-like"/>
    <property type="match status" value="1"/>
</dbReference>
<dbReference type="PANTHER" id="PTHR41394:SF5">
    <property type="entry name" value="SLC41A_MGTE INTEGRAL MEMBRANE DOMAIN-CONTAINING PROTEIN"/>
    <property type="match status" value="1"/>
</dbReference>
<feature type="transmembrane region" description="Helical" evidence="9">
    <location>
        <begin position="215"/>
        <end position="235"/>
    </location>
</feature>
<comment type="subcellular location">
    <subcellularLocation>
        <location evidence="1">Membrane</location>
        <topology evidence="1">Multi-pass membrane protein</topology>
    </subcellularLocation>
</comment>
<dbReference type="GO" id="GO:0016020">
    <property type="term" value="C:membrane"/>
    <property type="evidence" value="ECO:0007669"/>
    <property type="project" value="UniProtKB-SubCell"/>
</dbReference>
<dbReference type="Proteomes" id="UP000198889">
    <property type="component" value="Unassembled WGS sequence"/>
</dbReference>
<feature type="transmembrane region" description="Helical" evidence="9">
    <location>
        <begin position="359"/>
        <end position="381"/>
    </location>
</feature>
<dbReference type="Pfam" id="PF00571">
    <property type="entry name" value="CBS"/>
    <property type="match status" value="1"/>
</dbReference>
<reference evidence="12" key="1">
    <citation type="submission" date="2016-10" db="EMBL/GenBank/DDBJ databases">
        <authorList>
            <person name="Varghese N."/>
            <person name="Submissions S."/>
        </authorList>
    </citation>
    <scope>NUCLEOTIDE SEQUENCE [LARGE SCALE GENOMIC DNA]</scope>
    <source>
        <strain evidence="12">CGMCC 1.1761</strain>
    </source>
</reference>
<evidence type="ECO:0000313" key="11">
    <source>
        <dbReference type="EMBL" id="SCW62314.1"/>
    </source>
</evidence>
<proteinExistence type="inferred from homology"/>
<evidence type="ECO:0000256" key="4">
    <source>
        <dbReference type="ARBA" id="ARBA00022692"/>
    </source>
</evidence>
<feature type="transmembrane region" description="Helical" evidence="9">
    <location>
        <begin position="241"/>
        <end position="259"/>
    </location>
</feature>
<sequence length="393" mass="42207">MALAVREPGRKLRPASRHLARQRATRVTWTKNGGRYSAALTPLVAPPCEDLMLAPSDTVAVLSIARQDFLSFDSSATCGDVVARFSDAAHKDDVNFACLKQSDGRFLGLVNLRDCLAEAATRPAREMMIDDVTPLTEDTTAEDAARKVLRTRVHCLPVLDKAGRIRGLLPDQAAYQFMFDMADEDAAKMAGIVGVAHDHDNYMNLTIWQDYRRRIPWIFGLAVAGLAAGLVVHAYESALDVLVILALYMPMIADTGGNVGTQSASLITRAISFGSITTLDAGRVLWRELRVALLVAATLFVFTYLKVYFLSNGAEIPMGLGLNDIGIAIGVAITVQVVSATLIGAVLPVVSVALRQDPAVVSGPALTTIVDLTGLLIYFSVTTRLLGIELAPA</sequence>